<gene>
    <name evidence="1" type="ORF">V8V93_03340</name>
</gene>
<evidence type="ECO:0000313" key="1">
    <source>
        <dbReference type="EMBL" id="WWX23242.1"/>
    </source>
</evidence>
<evidence type="ECO:0000313" key="2">
    <source>
        <dbReference type="Proteomes" id="UP001385389"/>
    </source>
</evidence>
<dbReference type="InterPro" id="IPR027417">
    <property type="entry name" value="P-loop_NTPase"/>
</dbReference>
<reference evidence="1 2" key="1">
    <citation type="submission" date="2024-03" db="EMBL/GenBank/DDBJ databases">
        <title>Phenotype and Genome Characterization of a Sulfate-Reducing Bacterium Pseudodesulfovibrio sp. strain 5S69, isolated from Petroleum Reservoir in Tatarstan (Russia).</title>
        <authorList>
            <person name="Bidzhieva S.K."/>
            <person name="Kadnikov V."/>
            <person name="Tourova T.P."/>
            <person name="Samigullina S.R."/>
            <person name="Sokolova D.S."/>
            <person name="Poltaraus A.B."/>
            <person name="Avtukh A.N."/>
            <person name="Tereshina V.M."/>
            <person name="Mardanov A.V."/>
            <person name="Nazina T.N."/>
        </authorList>
    </citation>
    <scope>NUCLEOTIDE SEQUENCE [LARGE SCALE GENOMIC DNA]</scope>
    <source>
        <strain evidence="1 2">5S69</strain>
    </source>
</reference>
<sequence length="279" mass="32776">MLSNLLSQHPNVHVLIDSMLFQKTKRAYEMFEKRCFVDRRLPDVDAPLTYLQAKYVLSIVMFWLLEIQYDMPFRDDVYGSWLPTYQQRIDPYPLLKEARTRALTLRDILDAVYFQLLGEIDPAVTCFGEKTPSNSLFCDWVAAAYPEARIILNMRSPLKNIASIRNRSVDRDLDAAIELYLRFYACLERIMDLPQVRILRHEELLADLEGTGKSLFAHVGVEPMGFRTEFKPILRKDYVGTTVTSDRDRKLGEAFDDKEKDIIRRRCEKAFRRFYPKEL</sequence>
<organism evidence="1 2">
    <name type="scientific">Pseudodesulfovibrio methanolicus</name>
    <dbReference type="NCBI Taxonomy" id="3126690"/>
    <lineage>
        <taxon>Bacteria</taxon>
        <taxon>Pseudomonadati</taxon>
        <taxon>Thermodesulfobacteriota</taxon>
        <taxon>Desulfovibrionia</taxon>
        <taxon>Desulfovibrionales</taxon>
        <taxon>Desulfovibrionaceae</taxon>
    </lineage>
</organism>
<dbReference type="RefSeq" id="WP_338668956.1">
    <property type="nucleotide sequence ID" value="NZ_CP146609.1"/>
</dbReference>
<dbReference type="Proteomes" id="UP001385389">
    <property type="component" value="Chromosome"/>
</dbReference>
<accession>A0ABZ2IX86</accession>
<dbReference type="Gene3D" id="3.40.50.300">
    <property type="entry name" value="P-loop containing nucleotide triphosphate hydrolases"/>
    <property type="match status" value="1"/>
</dbReference>
<dbReference type="EMBL" id="CP146609">
    <property type="protein sequence ID" value="WWX23242.1"/>
    <property type="molecule type" value="Genomic_DNA"/>
</dbReference>
<dbReference type="SUPFAM" id="SSF52540">
    <property type="entry name" value="P-loop containing nucleoside triphosphate hydrolases"/>
    <property type="match status" value="1"/>
</dbReference>
<keyword evidence="2" id="KW-1185">Reference proteome</keyword>
<dbReference type="Pfam" id="PF13469">
    <property type="entry name" value="Sulfotransfer_3"/>
    <property type="match status" value="1"/>
</dbReference>
<proteinExistence type="predicted"/>
<name>A0ABZ2IX86_9BACT</name>
<protein>
    <submittedName>
        <fullName evidence="1">Sulfotransferase</fullName>
    </submittedName>
</protein>